<feature type="region of interest" description="Disordered" evidence="1">
    <location>
        <begin position="126"/>
        <end position="147"/>
    </location>
</feature>
<evidence type="ECO:0000256" key="1">
    <source>
        <dbReference type="SAM" id="MobiDB-lite"/>
    </source>
</evidence>
<evidence type="ECO:0000313" key="2">
    <source>
        <dbReference type="EMBL" id="MPC67473.1"/>
    </source>
</evidence>
<protein>
    <submittedName>
        <fullName evidence="2">Uncharacterized protein</fullName>
    </submittedName>
</protein>
<dbReference type="Proteomes" id="UP000324222">
    <property type="component" value="Unassembled WGS sequence"/>
</dbReference>
<comment type="caution">
    <text evidence="2">The sequence shown here is derived from an EMBL/GenBank/DDBJ whole genome shotgun (WGS) entry which is preliminary data.</text>
</comment>
<reference evidence="2 3" key="1">
    <citation type="submission" date="2019-05" db="EMBL/GenBank/DDBJ databases">
        <title>Another draft genome of Portunus trituberculatus and its Hox gene families provides insights of decapod evolution.</title>
        <authorList>
            <person name="Jeong J.-H."/>
            <person name="Song I."/>
            <person name="Kim S."/>
            <person name="Choi T."/>
            <person name="Kim D."/>
            <person name="Ryu S."/>
            <person name="Kim W."/>
        </authorList>
    </citation>
    <scope>NUCLEOTIDE SEQUENCE [LARGE SCALE GENOMIC DNA]</scope>
    <source>
        <tissue evidence="2">Muscle</tissue>
    </source>
</reference>
<name>A0A5B7HBK0_PORTR</name>
<proteinExistence type="predicted"/>
<keyword evidence="3" id="KW-1185">Reference proteome</keyword>
<organism evidence="2 3">
    <name type="scientific">Portunus trituberculatus</name>
    <name type="common">Swimming crab</name>
    <name type="synonym">Neptunus trituberculatus</name>
    <dbReference type="NCBI Taxonomy" id="210409"/>
    <lineage>
        <taxon>Eukaryota</taxon>
        <taxon>Metazoa</taxon>
        <taxon>Ecdysozoa</taxon>
        <taxon>Arthropoda</taxon>
        <taxon>Crustacea</taxon>
        <taxon>Multicrustacea</taxon>
        <taxon>Malacostraca</taxon>
        <taxon>Eumalacostraca</taxon>
        <taxon>Eucarida</taxon>
        <taxon>Decapoda</taxon>
        <taxon>Pleocyemata</taxon>
        <taxon>Brachyura</taxon>
        <taxon>Eubrachyura</taxon>
        <taxon>Portunoidea</taxon>
        <taxon>Portunidae</taxon>
        <taxon>Portuninae</taxon>
        <taxon>Portunus</taxon>
    </lineage>
</organism>
<evidence type="ECO:0000313" key="3">
    <source>
        <dbReference type="Proteomes" id="UP000324222"/>
    </source>
</evidence>
<accession>A0A5B7HBK0</accession>
<dbReference type="EMBL" id="VSRR010026294">
    <property type="protein sequence ID" value="MPC67473.1"/>
    <property type="molecule type" value="Genomic_DNA"/>
</dbReference>
<dbReference type="AlphaFoldDB" id="A0A5B7HBK0"/>
<gene>
    <name evidence="2" type="ORF">E2C01_061651</name>
</gene>
<sequence length="147" mass="15652">MPVPPILRQAAGVYAEDRGLEGAEKPQCLVAGDRRRLAVISAARGLAAPLTANTDTERLKFTVWERKSRHASVVTKFRGNGRWQVCYRGLHAPHVAHLYIISASVGCLQARRWQGGGGGCPRGVNQGAGAESAGPASRRGCSVLHST</sequence>